<feature type="transmembrane region" description="Helical" evidence="1">
    <location>
        <begin position="40"/>
        <end position="63"/>
    </location>
</feature>
<sequence>MLSIADIVGLLVILGVNAAAAAVLTRFFRVRLDTRWGSALYAVLLGAFVLTVLTIVLGGAGLGPNLGNAATVIGLTVVLPLATGIAFDYFWMPAPEEVDLPAEHGDRDKRRDRREL</sequence>
<dbReference type="EMBL" id="QMDX01000010">
    <property type="protein sequence ID" value="TSD09751.1"/>
    <property type="molecule type" value="Genomic_DNA"/>
</dbReference>
<feature type="domain" description="DUF7991" evidence="2">
    <location>
        <begin position="1"/>
        <end position="103"/>
    </location>
</feature>
<dbReference type="OrthoDB" id="239417at2157"/>
<dbReference type="InParanoid" id="A0A554MXA5"/>
<comment type="caution">
    <text evidence="3">The sequence shown here is derived from an EMBL/GenBank/DDBJ whole genome shotgun (WGS) entry which is preliminary data.</text>
</comment>
<evidence type="ECO:0000256" key="1">
    <source>
        <dbReference type="SAM" id="Phobius"/>
    </source>
</evidence>
<proteinExistence type="predicted"/>
<keyword evidence="4" id="KW-1185">Reference proteome</keyword>
<reference evidence="3 4" key="1">
    <citation type="submission" date="2018-06" db="EMBL/GenBank/DDBJ databases">
        <title>Natronomonas sp. F16-60 a new haloarchaeon isolated from a solar saltern of Isla Cristina, Huelva, Spain.</title>
        <authorList>
            <person name="Duran-Viseras A."/>
            <person name="Sanchez-Porro C."/>
            <person name="Ventosa A."/>
        </authorList>
    </citation>
    <scope>NUCLEOTIDE SEQUENCE [LARGE SCALE GENOMIC DNA]</scope>
    <source>
        <strain evidence="3 4">F16-60</strain>
    </source>
</reference>
<dbReference type="AlphaFoldDB" id="A0A554MXA5"/>
<accession>A0A554MXA5</accession>
<keyword evidence="1" id="KW-0472">Membrane</keyword>
<evidence type="ECO:0000313" key="3">
    <source>
        <dbReference type="EMBL" id="TSD09751.1"/>
    </source>
</evidence>
<evidence type="ECO:0000259" key="2">
    <source>
        <dbReference type="Pfam" id="PF25953"/>
    </source>
</evidence>
<dbReference type="InterPro" id="IPR058304">
    <property type="entry name" value="DUF7991"/>
</dbReference>
<feature type="transmembrane region" description="Helical" evidence="1">
    <location>
        <begin position="69"/>
        <end position="91"/>
    </location>
</feature>
<gene>
    <name evidence="3" type="ORF">DP107_13890</name>
</gene>
<dbReference type="Pfam" id="PF25953">
    <property type="entry name" value="DUF7991"/>
    <property type="match status" value="1"/>
</dbReference>
<name>A0A554MXA5_9EURY</name>
<dbReference type="Proteomes" id="UP000319894">
    <property type="component" value="Unassembled WGS sequence"/>
</dbReference>
<keyword evidence="1" id="KW-1133">Transmembrane helix</keyword>
<feature type="transmembrane region" description="Helical" evidence="1">
    <location>
        <begin position="6"/>
        <end position="28"/>
    </location>
</feature>
<organism evidence="3 4">
    <name type="scientific">Haloglomus irregulare</name>
    <dbReference type="NCBI Taxonomy" id="2234134"/>
    <lineage>
        <taxon>Archaea</taxon>
        <taxon>Methanobacteriati</taxon>
        <taxon>Methanobacteriota</taxon>
        <taxon>Stenosarchaea group</taxon>
        <taxon>Halobacteria</taxon>
        <taxon>Halobacteriales</taxon>
        <taxon>Natronomonadaceae</taxon>
        <taxon>Haloglomus</taxon>
    </lineage>
</organism>
<evidence type="ECO:0000313" key="4">
    <source>
        <dbReference type="Proteomes" id="UP000319894"/>
    </source>
</evidence>
<dbReference type="RefSeq" id="WP_144262756.1">
    <property type="nucleotide sequence ID" value="NZ_QMDX01000010.1"/>
</dbReference>
<keyword evidence="1" id="KW-0812">Transmembrane</keyword>
<protein>
    <recommendedName>
        <fullName evidence="2">DUF7991 domain-containing protein</fullName>
    </recommendedName>
</protein>